<reference evidence="1" key="1">
    <citation type="submission" date="2022-08" db="UniProtKB">
        <authorList>
            <consortium name="EnsemblMetazoa"/>
        </authorList>
    </citation>
    <scope>IDENTIFICATION</scope>
    <source>
        <strain evidence="1">Israel</strain>
    </source>
</reference>
<organism evidence="1 2">
    <name type="scientific">Phlebotomus papatasi</name>
    <name type="common">Sandfly</name>
    <dbReference type="NCBI Taxonomy" id="29031"/>
    <lineage>
        <taxon>Eukaryota</taxon>
        <taxon>Metazoa</taxon>
        <taxon>Ecdysozoa</taxon>
        <taxon>Arthropoda</taxon>
        <taxon>Hexapoda</taxon>
        <taxon>Insecta</taxon>
        <taxon>Pterygota</taxon>
        <taxon>Neoptera</taxon>
        <taxon>Endopterygota</taxon>
        <taxon>Diptera</taxon>
        <taxon>Nematocera</taxon>
        <taxon>Psychodoidea</taxon>
        <taxon>Psychodidae</taxon>
        <taxon>Phlebotomus</taxon>
        <taxon>Phlebotomus</taxon>
    </lineage>
</organism>
<dbReference type="EMBL" id="AJVK01012089">
    <property type="status" value="NOT_ANNOTATED_CDS"/>
    <property type="molecule type" value="Genomic_DNA"/>
</dbReference>
<dbReference type="RefSeq" id="XP_055699165.1">
    <property type="nucleotide sequence ID" value="XM_055843190.1"/>
</dbReference>
<dbReference type="EnsemblMetazoa" id="PPAI003130-RA">
    <property type="protein sequence ID" value="PPAI003130-PA"/>
    <property type="gene ID" value="PPAI003130"/>
</dbReference>
<name>A0A1B0D6M1_PHLPP</name>
<dbReference type="GeneID" id="129799370"/>
<dbReference type="VEuPathDB" id="VectorBase:PPAPM1_005806"/>
<dbReference type="VEuPathDB" id="VectorBase:PPAI003130"/>
<protein>
    <submittedName>
        <fullName evidence="1">Uncharacterized protein</fullName>
    </submittedName>
</protein>
<sequence length="126" mass="14782">MKVIAVFAALFVASVMGSGGLVENHLVHSEKFGHALFRAGFDAPLIHKELHHPIAYDAHVYDGHYPRFYNGEFPHFYDGTYHHDLHLDTYNLRHLPYDYRYKNGEAVTTDFRYNLPYGYSHRDYLY</sequence>
<evidence type="ECO:0000313" key="1">
    <source>
        <dbReference type="EnsemblMetazoa" id="PPAI003130-PA"/>
    </source>
</evidence>
<dbReference type="Proteomes" id="UP000092462">
    <property type="component" value="Unassembled WGS sequence"/>
</dbReference>
<dbReference type="AlphaFoldDB" id="A0A1B0D6M1"/>
<evidence type="ECO:0000313" key="2">
    <source>
        <dbReference type="Proteomes" id="UP000092462"/>
    </source>
</evidence>
<dbReference type="KEGG" id="ppap:129799370"/>
<keyword evidence="2" id="KW-1185">Reference proteome</keyword>
<accession>A0A1B0D6M1</accession>
<dbReference type="OrthoDB" id="10429799at2759"/>
<proteinExistence type="predicted"/>